<evidence type="ECO:0000313" key="2">
    <source>
        <dbReference type="EMBL" id="MQM10274.1"/>
    </source>
</evidence>
<feature type="compositionally biased region" description="Basic and acidic residues" evidence="1">
    <location>
        <begin position="88"/>
        <end position="101"/>
    </location>
</feature>
<evidence type="ECO:0000313" key="3">
    <source>
        <dbReference type="Proteomes" id="UP000652761"/>
    </source>
</evidence>
<organism evidence="2 3">
    <name type="scientific">Colocasia esculenta</name>
    <name type="common">Wild taro</name>
    <name type="synonym">Arum esculentum</name>
    <dbReference type="NCBI Taxonomy" id="4460"/>
    <lineage>
        <taxon>Eukaryota</taxon>
        <taxon>Viridiplantae</taxon>
        <taxon>Streptophyta</taxon>
        <taxon>Embryophyta</taxon>
        <taxon>Tracheophyta</taxon>
        <taxon>Spermatophyta</taxon>
        <taxon>Magnoliopsida</taxon>
        <taxon>Liliopsida</taxon>
        <taxon>Araceae</taxon>
        <taxon>Aroideae</taxon>
        <taxon>Colocasieae</taxon>
        <taxon>Colocasia</taxon>
    </lineage>
</organism>
<dbReference type="Proteomes" id="UP000652761">
    <property type="component" value="Unassembled WGS sequence"/>
</dbReference>
<feature type="compositionally biased region" description="Basic residues" evidence="1">
    <location>
        <begin position="77"/>
        <end position="87"/>
    </location>
</feature>
<feature type="region of interest" description="Disordered" evidence="1">
    <location>
        <begin position="72"/>
        <end position="101"/>
    </location>
</feature>
<gene>
    <name evidence="2" type="ORF">Taro_043166</name>
</gene>
<protein>
    <submittedName>
        <fullName evidence="2">Uncharacterized protein</fullName>
    </submittedName>
</protein>
<reference evidence="2" key="1">
    <citation type="submission" date="2017-07" db="EMBL/GenBank/DDBJ databases">
        <title>Taro Niue Genome Assembly and Annotation.</title>
        <authorList>
            <person name="Atibalentja N."/>
            <person name="Keating K."/>
            <person name="Fields C.J."/>
        </authorList>
    </citation>
    <scope>NUCLEOTIDE SEQUENCE</scope>
    <source>
        <strain evidence="2">Niue_2</strain>
        <tissue evidence="2">Leaf</tissue>
    </source>
</reference>
<dbReference type="AlphaFoldDB" id="A0A843X0Z0"/>
<sequence>MTLHHDLHTAGYFFNPRFQYKDNVHNDGEVMRGTMNVITRLARTMNERLDAMTEDTRFLHLSQNSEDLPLNWTLKERKTKARKKQSSTRKEEQKNQEENHKKVQRTLLRRVGRHIGEPFSEAPPLPPQLARLYEAEQKHYQRRKKMHKKGKAVRSKALDMSHMTHMSHVNVNRTQWIAWKAKSPGSTQNRSILDRIEGYGSDYGGEVPESANF</sequence>
<proteinExistence type="predicted"/>
<evidence type="ECO:0000256" key="1">
    <source>
        <dbReference type="SAM" id="MobiDB-lite"/>
    </source>
</evidence>
<dbReference type="EMBL" id="NMUH01004628">
    <property type="protein sequence ID" value="MQM10274.1"/>
    <property type="molecule type" value="Genomic_DNA"/>
</dbReference>
<keyword evidence="3" id="KW-1185">Reference proteome</keyword>
<accession>A0A843X0Z0</accession>
<comment type="caution">
    <text evidence="2">The sequence shown here is derived from an EMBL/GenBank/DDBJ whole genome shotgun (WGS) entry which is preliminary data.</text>
</comment>
<name>A0A843X0Z0_COLES</name>